<feature type="domain" description="Glutaredoxin" evidence="1">
    <location>
        <begin position="4"/>
        <end position="60"/>
    </location>
</feature>
<dbReference type="Proteomes" id="UP000308489">
    <property type="component" value="Chromosome 1"/>
</dbReference>
<dbReference type="Pfam" id="PF00462">
    <property type="entry name" value="Glutaredoxin"/>
    <property type="match status" value="1"/>
</dbReference>
<evidence type="ECO:0000259" key="1">
    <source>
        <dbReference type="Pfam" id="PF00462"/>
    </source>
</evidence>
<dbReference type="GO" id="GO:0009055">
    <property type="term" value="F:electron transfer activity"/>
    <property type="evidence" value="ECO:0007669"/>
    <property type="project" value="TreeGrafter"/>
</dbReference>
<proteinExistence type="predicted"/>
<dbReference type="GO" id="GO:0045454">
    <property type="term" value="P:cell redox homeostasis"/>
    <property type="evidence" value="ECO:0007669"/>
    <property type="project" value="TreeGrafter"/>
</dbReference>
<dbReference type="RefSeq" id="WP_138209650.1">
    <property type="nucleotide sequence ID" value="NZ_CBCRUQ010000033.1"/>
</dbReference>
<dbReference type="InterPro" id="IPR011767">
    <property type="entry name" value="GLR_AS"/>
</dbReference>
<dbReference type="Gene3D" id="3.40.30.10">
    <property type="entry name" value="Glutaredoxin"/>
    <property type="match status" value="1"/>
</dbReference>
<dbReference type="OrthoDB" id="9795531at2"/>
<dbReference type="CDD" id="cd02976">
    <property type="entry name" value="NrdH"/>
    <property type="match status" value="1"/>
</dbReference>
<dbReference type="AlphaFoldDB" id="A0A4U9R635"/>
<accession>A0A4U9R635</accession>
<evidence type="ECO:0000313" key="2">
    <source>
        <dbReference type="EMBL" id="VTQ86516.1"/>
    </source>
</evidence>
<dbReference type="InterPro" id="IPR002109">
    <property type="entry name" value="Glutaredoxin"/>
</dbReference>
<protein>
    <submittedName>
        <fullName evidence="2">Glutaredoxin</fullName>
    </submittedName>
</protein>
<reference evidence="2 3" key="1">
    <citation type="submission" date="2019-05" db="EMBL/GenBank/DDBJ databases">
        <authorList>
            <consortium name="Pathogen Informatics"/>
        </authorList>
    </citation>
    <scope>NUCLEOTIDE SEQUENCE [LARGE SCALE GENOMIC DNA]</scope>
    <source>
        <strain evidence="2 3">NCTC503</strain>
    </source>
</reference>
<dbReference type="InterPro" id="IPR051548">
    <property type="entry name" value="Grx-like_ET"/>
</dbReference>
<dbReference type="PANTHER" id="PTHR34386:SF1">
    <property type="entry name" value="GLUTAREDOXIN-LIKE PROTEIN NRDH"/>
    <property type="match status" value="1"/>
</dbReference>
<evidence type="ECO:0000313" key="3">
    <source>
        <dbReference type="Proteomes" id="UP000308489"/>
    </source>
</evidence>
<dbReference type="PANTHER" id="PTHR34386">
    <property type="entry name" value="GLUTAREDOXIN"/>
    <property type="match status" value="1"/>
</dbReference>
<name>A0A4U9R635_HATHI</name>
<dbReference type="InterPro" id="IPR036249">
    <property type="entry name" value="Thioredoxin-like_sf"/>
</dbReference>
<sequence>MEKVQVYTSDTCPHCVTAKEYLKQNNIEFEEKNIKEGQFRKELMAMGFMSVPVILIGEEQILGFDKARVDSLLGL</sequence>
<gene>
    <name evidence="2" type="primary">grxC</name>
    <name evidence="2" type="ORF">NCTC503_00942</name>
</gene>
<dbReference type="PROSITE" id="PS00195">
    <property type="entry name" value="GLUTAREDOXIN_1"/>
    <property type="match status" value="1"/>
</dbReference>
<organism evidence="2 3">
    <name type="scientific">Hathewaya histolytica</name>
    <name type="common">Clostridium histolyticum</name>
    <dbReference type="NCBI Taxonomy" id="1498"/>
    <lineage>
        <taxon>Bacteria</taxon>
        <taxon>Bacillati</taxon>
        <taxon>Bacillota</taxon>
        <taxon>Clostridia</taxon>
        <taxon>Eubacteriales</taxon>
        <taxon>Clostridiaceae</taxon>
        <taxon>Hathewaya</taxon>
    </lineage>
</organism>
<keyword evidence="3" id="KW-1185">Reference proteome</keyword>
<dbReference type="SUPFAM" id="SSF52833">
    <property type="entry name" value="Thioredoxin-like"/>
    <property type="match status" value="1"/>
</dbReference>
<dbReference type="EMBL" id="LR590481">
    <property type="protein sequence ID" value="VTQ86516.1"/>
    <property type="molecule type" value="Genomic_DNA"/>
</dbReference>
<dbReference type="KEGG" id="hhw:NCTC503_00942"/>
<dbReference type="PROSITE" id="PS51354">
    <property type="entry name" value="GLUTAREDOXIN_2"/>
    <property type="match status" value="1"/>
</dbReference>